<dbReference type="InterPro" id="IPR036895">
    <property type="entry name" value="Uracil-DNA_glycosylase-like_sf"/>
</dbReference>
<reference evidence="2 3" key="1">
    <citation type="submission" date="2018-03" db="EMBL/GenBank/DDBJ databases">
        <title>Bacteriophage NCPPB3778 and a type I-E CRISPR drive the evolution of the US Biological Select Agent, Rathayibacter toxicus.</title>
        <authorList>
            <person name="Davis E.W.II."/>
            <person name="Tabima J.F."/>
            <person name="Weisberg A.J."/>
            <person name="Dantas Lopes L."/>
            <person name="Wiseman M.S."/>
            <person name="Wiseman M.S."/>
            <person name="Pupko T."/>
            <person name="Belcher M.S."/>
            <person name="Sechler A.J."/>
            <person name="Tancos M.A."/>
            <person name="Schroeder B.K."/>
            <person name="Murray T.D."/>
            <person name="Luster D.G."/>
            <person name="Schneider W.L."/>
            <person name="Rogers E."/>
            <person name="Andreote F.D."/>
            <person name="Grunwald N.J."/>
            <person name="Putnam M.L."/>
            <person name="Chang J.H."/>
        </authorList>
    </citation>
    <scope>NUCLEOTIDE SEQUENCE [LARGE SCALE GENOMIC DNA]</scope>
    <source>
        <strain evidence="2 3">NCCPB 2253</strain>
    </source>
</reference>
<evidence type="ECO:0000313" key="2">
    <source>
        <dbReference type="EMBL" id="AZZ55950.1"/>
    </source>
</evidence>
<sequence>MLDRQQSSVPLRAWREGLLARRARKDPDVAVPNFDSAEAGIHARALVLLESPSPRADDGAGSGFVSVDNNDATAATAWTLRTEAGLHEHTLLWNIVPWYLGSVRAPNASEIQQGALELQRLLPLLPDLRVVVTSGAQPTEGWAKHIAPSISHGPTVINSWHPSQRSMNQAGKRDHLLRAFERAAQLAE</sequence>
<name>A0AAD1EMQ2_9MICO</name>
<dbReference type="Proteomes" id="UP000283946">
    <property type="component" value="Chromosome"/>
</dbReference>
<dbReference type="SUPFAM" id="SSF52141">
    <property type="entry name" value="Uracil-DNA glycosylase-like"/>
    <property type="match status" value="1"/>
</dbReference>
<dbReference type="EMBL" id="CP028130">
    <property type="protein sequence ID" value="AZZ55950.1"/>
    <property type="molecule type" value="Genomic_DNA"/>
</dbReference>
<dbReference type="Gene3D" id="3.40.470.10">
    <property type="entry name" value="Uracil-DNA glycosylase-like domain"/>
    <property type="match status" value="1"/>
</dbReference>
<gene>
    <name evidence="2" type="ORF">C7V51_08740</name>
</gene>
<dbReference type="RefSeq" id="WP_104354338.1">
    <property type="nucleotide sequence ID" value="NZ_CP028130.1"/>
</dbReference>
<dbReference type="AlphaFoldDB" id="A0AAD1EMQ2"/>
<dbReference type="InterPro" id="IPR005122">
    <property type="entry name" value="Uracil-DNA_glycosylase-like"/>
</dbReference>
<dbReference type="Pfam" id="PF03167">
    <property type="entry name" value="UDG"/>
    <property type="match status" value="1"/>
</dbReference>
<accession>A0AAD1EMQ2</accession>
<evidence type="ECO:0000313" key="3">
    <source>
        <dbReference type="Proteomes" id="UP000283946"/>
    </source>
</evidence>
<proteinExistence type="predicted"/>
<feature type="domain" description="Uracil-DNA glycosylase-like" evidence="1">
    <location>
        <begin position="78"/>
        <end position="180"/>
    </location>
</feature>
<evidence type="ECO:0000259" key="1">
    <source>
        <dbReference type="Pfam" id="PF03167"/>
    </source>
</evidence>
<organism evidence="2 3">
    <name type="scientific">Rathayibacter iranicus</name>
    <dbReference type="NCBI Taxonomy" id="59737"/>
    <lineage>
        <taxon>Bacteria</taxon>
        <taxon>Bacillati</taxon>
        <taxon>Actinomycetota</taxon>
        <taxon>Actinomycetes</taxon>
        <taxon>Micrococcales</taxon>
        <taxon>Microbacteriaceae</taxon>
        <taxon>Rathayibacter</taxon>
    </lineage>
</organism>
<dbReference type="KEGG" id="ria:C7V51_08740"/>
<protein>
    <recommendedName>
        <fullName evidence="1">Uracil-DNA glycosylase-like domain-containing protein</fullName>
    </recommendedName>
</protein>